<dbReference type="EMBL" id="DSUJ01000008">
    <property type="protein sequence ID" value="HFI91817.1"/>
    <property type="molecule type" value="Genomic_DNA"/>
</dbReference>
<dbReference type="SUPFAM" id="SSF51430">
    <property type="entry name" value="NAD(P)-linked oxidoreductase"/>
    <property type="match status" value="1"/>
</dbReference>
<feature type="domain" description="NADP-dependent oxidoreductase" evidence="1">
    <location>
        <begin position="15"/>
        <end position="313"/>
    </location>
</feature>
<organism evidence="2">
    <name type="scientific">Ignavibacterium album</name>
    <dbReference type="NCBI Taxonomy" id="591197"/>
    <lineage>
        <taxon>Bacteria</taxon>
        <taxon>Pseudomonadati</taxon>
        <taxon>Ignavibacteriota</taxon>
        <taxon>Ignavibacteria</taxon>
        <taxon>Ignavibacteriales</taxon>
        <taxon>Ignavibacteriaceae</taxon>
        <taxon>Ignavibacterium</taxon>
    </lineage>
</organism>
<accession>A0A7V3E7X7</accession>
<dbReference type="AlphaFoldDB" id="A0A7V3E7X7"/>
<dbReference type="InterPro" id="IPR023210">
    <property type="entry name" value="NADP_OxRdtase_dom"/>
</dbReference>
<sequence length="326" mass="37085">MNYRKFGNTDLLVSEIGFGAWAIGGPAMVGDLAIGWGNVDDSTSIAALKKSFDLGINFYDTADFYGFGHSEELIGKVFGNKTDVIIATKVGHRVENEQILLDYTKQHILKSCDESLKRLKRDYIDFYQLHSAKLNHLEDGQCIEAMEELKSKGKIRYWGISLNTFNPYPEAEFLMNRNFANGFQVAFNIINQRALRLIETASEKGYGIIARIPLQFGLLTGKFTKETKFDKNDHRSFRLNPEFLSELLDALEDVWKISEKYKVDKVTFALSFIMNHKDVSTVIPGIKTPEQAIKNTQPLVEISKEDLDSIHQLFETKFDSLVSKMK</sequence>
<evidence type="ECO:0000313" key="2">
    <source>
        <dbReference type="EMBL" id="HFI91817.1"/>
    </source>
</evidence>
<proteinExistence type="predicted"/>
<dbReference type="PANTHER" id="PTHR43312:SF1">
    <property type="entry name" value="NADP-DEPENDENT OXIDOREDUCTASE DOMAIN-CONTAINING PROTEIN"/>
    <property type="match status" value="1"/>
</dbReference>
<gene>
    <name evidence="2" type="ORF">ENS31_09870</name>
</gene>
<reference evidence="2" key="1">
    <citation type="journal article" date="2020" name="mSystems">
        <title>Genome- and Community-Level Interaction Insights into Carbon Utilization and Element Cycling Functions of Hydrothermarchaeota in Hydrothermal Sediment.</title>
        <authorList>
            <person name="Zhou Z."/>
            <person name="Liu Y."/>
            <person name="Xu W."/>
            <person name="Pan J."/>
            <person name="Luo Z.H."/>
            <person name="Li M."/>
        </authorList>
    </citation>
    <scope>NUCLEOTIDE SEQUENCE [LARGE SCALE GENOMIC DNA]</scope>
    <source>
        <strain evidence="2">SpSt-479</strain>
    </source>
</reference>
<dbReference type="PANTHER" id="PTHR43312">
    <property type="entry name" value="D-THREO-ALDOSE 1-DEHYDROGENASE"/>
    <property type="match status" value="1"/>
</dbReference>
<evidence type="ECO:0000259" key="1">
    <source>
        <dbReference type="Pfam" id="PF00248"/>
    </source>
</evidence>
<dbReference type="InterPro" id="IPR053135">
    <property type="entry name" value="AKR2_Oxidoreductase"/>
</dbReference>
<comment type="caution">
    <text evidence="2">The sequence shown here is derived from an EMBL/GenBank/DDBJ whole genome shotgun (WGS) entry which is preliminary data.</text>
</comment>
<dbReference type="Pfam" id="PF00248">
    <property type="entry name" value="Aldo_ket_red"/>
    <property type="match status" value="1"/>
</dbReference>
<dbReference type="Gene3D" id="3.20.20.100">
    <property type="entry name" value="NADP-dependent oxidoreductase domain"/>
    <property type="match status" value="1"/>
</dbReference>
<dbReference type="CDD" id="cd19086">
    <property type="entry name" value="AKR_AKR11C1"/>
    <property type="match status" value="1"/>
</dbReference>
<dbReference type="InterPro" id="IPR036812">
    <property type="entry name" value="NAD(P)_OxRdtase_dom_sf"/>
</dbReference>
<protein>
    <submittedName>
        <fullName evidence="2">Aldo/keto reductase</fullName>
    </submittedName>
</protein>
<name>A0A7V3E7X7_9BACT</name>